<proteinExistence type="predicted"/>
<dbReference type="HOGENOM" id="CLU_2100151_0_0_1"/>
<gene>
    <name evidence="1" type="ORF">AMTR_s00025p00141600</name>
</gene>
<dbReference type="Proteomes" id="UP000017836">
    <property type="component" value="Unassembled WGS sequence"/>
</dbReference>
<feature type="non-terminal residue" evidence="1">
    <location>
        <position position="1"/>
    </location>
</feature>
<dbReference type="AlphaFoldDB" id="W1PQX1"/>
<accession>W1PQX1</accession>
<evidence type="ECO:0000313" key="2">
    <source>
        <dbReference type="Proteomes" id="UP000017836"/>
    </source>
</evidence>
<dbReference type="EMBL" id="KI392614">
    <property type="protein sequence ID" value="ERN12437.1"/>
    <property type="molecule type" value="Genomic_DNA"/>
</dbReference>
<name>W1PQX1_AMBTC</name>
<organism evidence="1 2">
    <name type="scientific">Amborella trichopoda</name>
    <dbReference type="NCBI Taxonomy" id="13333"/>
    <lineage>
        <taxon>Eukaryota</taxon>
        <taxon>Viridiplantae</taxon>
        <taxon>Streptophyta</taxon>
        <taxon>Embryophyta</taxon>
        <taxon>Tracheophyta</taxon>
        <taxon>Spermatophyta</taxon>
        <taxon>Magnoliopsida</taxon>
        <taxon>Amborellales</taxon>
        <taxon>Amborellaceae</taxon>
        <taxon>Amborella</taxon>
    </lineage>
</organism>
<evidence type="ECO:0000313" key="1">
    <source>
        <dbReference type="EMBL" id="ERN12437.1"/>
    </source>
</evidence>
<keyword evidence="2" id="KW-1185">Reference proteome</keyword>
<reference evidence="2" key="1">
    <citation type="journal article" date="2013" name="Science">
        <title>The Amborella genome and the evolution of flowering plants.</title>
        <authorList>
            <consortium name="Amborella Genome Project"/>
        </authorList>
    </citation>
    <scope>NUCLEOTIDE SEQUENCE [LARGE SCALE GENOMIC DNA]</scope>
</reference>
<protein>
    <submittedName>
        <fullName evidence="1">Uncharacterized protein</fullName>
    </submittedName>
</protein>
<sequence length="116" mass="12917">LRIFESRESHLGAIKNRINAIVIVWVTDPEEFKVVLIDGLHSKLLNHLMGRLMPVPRFHLWPTFELGTSKLNFDASLLDKLGPRQLGAFFAICSAFSLLSFKGPINCDLAQGKASA</sequence>